<accession>A0A0F8X175</accession>
<dbReference type="OrthoDB" id="4358740at2759"/>
<name>A0A0F8X175_9EURO</name>
<evidence type="ECO:0000313" key="2">
    <source>
        <dbReference type="Proteomes" id="UP000034947"/>
    </source>
</evidence>
<proteinExistence type="predicted"/>
<protein>
    <submittedName>
        <fullName evidence="1">Uncharacterized protein</fullName>
    </submittedName>
</protein>
<sequence length="150" mass="17108">MEDTPLRILVMVSRVKSNGFLNVSYKHPPMKLLAKRRWLAHVFLVFDIANTDYDPEKGHLADQNNLPVAIVRFGKHVQVYRASQPTQKQVNNDISRAHNLNGIGSIPPFVEDHASGTPHYLNPREPQLLRPQVHSHYISYATKHAYIAKP</sequence>
<dbReference type="AlphaFoldDB" id="A0A0F8X175"/>
<gene>
    <name evidence="1" type="ORF">AOCH_007726</name>
</gene>
<reference evidence="1 2" key="1">
    <citation type="submission" date="2015-02" db="EMBL/GenBank/DDBJ databases">
        <title>Draft Genome Sequences of Two Closely-Related Aflatoxigenic Aspergillus Species Obtained from the Cote d'Ivoire.</title>
        <authorList>
            <person name="Moore G.G."/>
            <person name="Beltz S.B."/>
            <person name="Mack B.M."/>
        </authorList>
    </citation>
    <scope>NUCLEOTIDE SEQUENCE [LARGE SCALE GENOMIC DNA]</scope>
    <source>
        <strain evidence="1 2">SRRC1432</strain>
    </source>
</reference>
<evidence type="ECO:0000313" key="1">
    <source>
        <dbReference type="EMBL" id="KKK17317.1"/>
    </source>
</evidence>
<keyword evidence="2" id="KW-1185">Reference proteome</keyword>
<dbReference type="EMBL" id="JYKN01002198">
    <property type="protein sequence ID" value="KKK17317.1"/>
    <property type="molecule type" value="Genomic_DNA"/>
</dbReference>
<dbReference type="VEuPathDB" id="FungiDB:P175DRAFT_0559597"/>
<organism evidence="1 2">
    <name type="scientific">Aspergillus ochraceoroseus</name>
    <dbReference type="NCBI Taxonomy" id="138278"/>
    <lineage>
        <taxon>Eukaryota</taxon>
        <taxon>Fungi</taxon>
        <taxon>Dikarya</taxon>
        <taxon>Ascomycota</taxon>
        <taxon>Pezizomycotina</taxon>
        <taxon>Eurotiomycetes</taxon>
        <taxon>Eurotiomycetidae</taxon>
        <taxon>Eurotiales</taxon>
        <taxon>Aspergillaceae</taxon>
        <taxon>Aspergillus</taxon>
        <taxon>Aspergillus subgen. Nidulantes</taxon>
    </lineage>
</organism>
<comment type="caution">
    <text evidence="1">The sequence shown here is derived from an EMBL/GenBank/DDBJ whole genome shotgun (WGS) entry which is preliminary data.</text>
</comment>
<dbReference type="Proteomes" id="UP000034947">
    <property type="component" value="Unassembled WGS sequence"/>
</dbReference>